<dbReference type="InterPro" id="IPR046357">
    <property type="entry name" value="PPIase_dom_sf"/>
</dbReference>
<dbReference type="OrthoDB" id="9791746at2"/>
<keyword evidence="2 10" id="KW-0732">Signal</keyword>
<dbReference type="SUPFAM" id="SSF54534">
    <property type="entry name" value="FKBP-like"/>
    <property type="match status" value="1"/>
</dbReference>
<evidence type="ECO:0000256" key="2">
    <source>
        <dbReference type="ARBA" id="ARBA00022729"/>
    </source>
</evidence>
<dbReference type="Gene3D" id="3.10.50.40">
    <property type="match status" value="1"/>
</dbReference>
<evidence type="ECO:0000256" key="10">
    <source>
        <dbReference type="SAM" id="SignalP"/>
    </source>
</evidence>
<dbReference type="Pfam" id="PF09312">
    <property type="entry name" value="SurA_N"/>
    <property type="match status" value="1"/>
</dbReference>
<evidence type="ECO:0000256" key="7">
    <source>
        <dbReference type="ARBA" id="ARBA00030642"/>
    </source>
</evidence>
<dbReference type="Gene3D" id="1.10.4030.10">
    <property type="entry name" value="Porin chaperone SurA, peptide-binding domain"/>
    <property type="match status" value="1"/>
</dbReference>
<keyword evidence="3" id="KW-0574">Periplasm</keyword>
<evidence type="ECO:0000256" key="1">
    <source>
        <dbReference type="ARBA" id="ARBA00018370"/>
    </source>
</evidence>
<evidence type="ECO:0000313" key="13">
    <source>
        <dbReference type="Proteomes" id="UP000070371"/>
    </source>
</evidence>
<evidence type="ECO:0000256" key="5">
    <source>
        <dbReference type="ARBA" id="ARBA00023186"/>
    </source>
</evidence>
<dbReference type="InterPro" id="IPR027304">
    <property type="entry name" value="Trigger_fact/SurA_dom_sf"/>
</dbReference>
<dbReference type="EMBL" id="CP014327">
    <property type="protein sequence ID" value="AML53130.1"/>
    <property type="molecule type" value="Genomic_DNA"/>
</dbReference>
<dbReference type="InterPro" id="IPR000297">
    <property type="entry name" value="PPIase_PpiC"/>
</dbReference>
<gene>
    <name evidence="12" type="ORF">RC74_19375</name>
</gene>
<evidence type="ECO:0000313" key="12">
    <source>
        <dbReference type="EMBL" id="AML53130.1"/>
    </source>
</evidence>
<name>A0A126V4A4_9RHOB</name>
<accession>A0A126V4A4</accession>
<evidence type="ECO:0000256" key="4">
    <source>
        <dbReference type="ARBA" id="ARBA00023110"/>
    </source>
</evidence>
<organism evidence="12 13">
    <name type="scientific">Falsihalocynthiibacter arcticus</name>
    <dbReference type="NCBI Taxonomy" id="1579316"/>
    <lineage>
        <taxon>Bacteria</taxon>
        <taxon>Pseudomonadati</taxon>
        <taxon>Pseudomonadota</taxon>
        <taxon>Alphaproteobacteria</taxon>
        <taxon>Rhodobacterales</taxon>
        <taxon>Roseobacteraceae</taxon>
        <taxon>Falsihalocynthiibacter</taxon>
    </lineage>
</organism>
<dbReference type="PANTHER" id="PTHR47637:SF1">
    <property type="entry name" value="CHAPERONE SURA"/>
    <property type="match status" value="1"/>
</dbReference>
<dbReference type="GO" id="GO:0003755">
    <property type="term" value="F:peptidyl-prolyl cis-trans isomerase activity"/>
    <property type="evidence" value="ECO:0007669"/>
    <property type="project" value="UniProtKB-KW"/>
</dbReference>
<dbReference type="STRING" id="1579316.RC74_19375"/>
<dbReference type="PROSITE" id="PS50198">
    <property type="entry name" value="PPIC_PPIASE_2"/>
    <property type="match status" value="1"/>
</dbReference>
<keyword evidence="13" id="KW-1185">Reference proteome</keyword>
<feature type="signal peptide" evidence="10">
    <location>
        <begin position="1"/>
        <end position="26"/>
    </location>
</feature>
<dbReference type="Pfam" id="PF00639">
    <property type="entry name" value="Rotamase"/>
    <property type="match status" value="1"/>
</dbReference>
<keyword evidence="6 9" id="KW-0413">Isomerase</keyword>
<evidence type="ECO:0000256" key="8">
    <source>
        <dbReference type="ARBA" id="ARBA00031484"/>
    </source>
</evidence>
<dbReference type="SUPFAM" id="SSF109998">
    <property type="entry name" value="Triger factor/SurA peptide-binding domain-like"/>
    <property type="match status" value="1"/>
</dbReference>
<protein>
    <recommendedName>
        <fullName evidence="1">Parvulin-like PPIase</fullName>
    </recommendedName>
    <alternativeName>
        <fullName evidence="7">Peptidyl-prolyl cis-trans isomerase plp</fullName>
    </alternativeName>
    <alternativeName>
        <fullName evidence="8">Rotamase plp</fullName>
    </alternativeName>
</protein>
<dbReference type="InterPro" id="IPR015391">
    <property type="entry name" value="SurA_N"/>
</dbReference>
<dbReference type="AlphaFoldDB" id="A0A126V4A4"/>
<evidence type="ECO:0000256" key="6">
    <source>
        <dbReference type="ARBA" id="ARBA00023235"/>
    </source>
</evidence>
<evidence type="ECO:0000259" key="11">
    <source>
        <dbReference type="PROSITE" id="PS50198"/>
    </source>
</evidence>
<reference evidence="12 13" key="1">
    <citation type="submission" date="2016-02" db="EMBL/GenBank/DDBJ databases">
        <title>Complete genome sequence of Halocynthiibacter arcticus PAMC 20958t from arctic marine sediment.</title>
        <authorList>
            <person name="Lee Y.M."/>
            <person name="Baek K."/>
            <person name="Lee H.K."/>
            <person name="Shin S.C."/>
        </authorList>
    </citation>
    <scope>NUCLEOTIDE SEQUENCE [LARGE SCALE GENOMIC DNA]</scope>
    <source>
        <strain evidence="12">PAMC 20958</strain>
    </source>
</reference>
<evidence type="ECO:0000256" key="9">
    <source>
        <dbReference type="PROSITE-ProRule" id="PRU00278"/>
    </source>
</evidence>
<dbReference type="RefSeq" id="WP_039000597.1">
    <property type="nucleotide sequence ID" value="NZ_CP014327.1"/>
</dbReference>
<dbReference type="PANTHER" id="PTHR47637">
    <property type="entry name" value="CHAPERONE SURA"/>
    <property type="match status" value="1"/>
</dbReference>
<sequence>MTVSKHFFHTILAVFLVLGAVPSAQAQGPFDIVVRVNERIITQYELEQRALFLKALGTAGNLTQESTDRLIDERLYLDAAERLGISVEDEAINQGMIEFAGRAKLEPEEFIQAMAEEGIDVQTFRDFVASGILWREVVGTLFGQRGRVSEAEVDRALSLSSQTGGVRVLLGEIVLPADTPENQVRAAAISAEIQKITSTKVFSEAATAVSVSQSAPNGGQLDWLSLADLPPAFRPLLLTLAPGEITDPIEIPNALLFFQMRAIQETAAPIPTALAVEYARLYLPGGRAPNVVKQAMSLRYTADSCDDLYGLYPNSTEEQLEIISQAQSDVPNDIAVELAKLDEGEVSANLTRNDGQTLVVLMLCGRTAEIVEDETRNALRTRLINERITSYADAYLAELRATALIREP</sequence>
<proteinExistence type="predicted"/>
<feature type="chain" id="PRO_5007797891" description="Parvulin-like PPIase" evidence="10">
    <location>
        <begin position="27"/>
        <end position="408"/>
    </location>
</feature>
<keyword evidence="4 9" id="KW-0697">Rotamase</keyword>
<evidence type="ECO:0000256" key="3">
    <source>
        <dbReference type="ARBA" id="ARBA00022764"/>
    </source>
</evidence>
<dbReference type="KEGG" id="hat:RC74_19375"/>
<dbReference type="InterPro" id="IPR050280">
    <property type="entry name" value="OMP_Chaperone_SurA"/>
</dbReference>
<dbReference type="Proteomes" id="UP000070371">
    <property type="component" value="Chromosome"/>
</dbReference>
<keyword evidence="5" id="KW-0143">Chaperone</keyword>
<feature type="domain" description="PpiC" evidence="11">
    <location>
        <begin position="165"/>
        <end position="262"/>
    </location>
</feature>